<sequence length="38" mass="4698">MRMVPQYSSRLSSTLIDFITLHYIQVYYLFLNTFQFFL</sequence>
<keyword evidence="3" id="KW-1185">Reference proteome</keyword>
<evidence type="ECO:0000256" key="1">
    <source>
        <dbReference type="SAM" id="Phobius"/>
    </source>
</evidence>
<feature type="transmembrane region" description="Helical" evidence="1">
    <location>
        <begin position="12"/>
        <end position="30"/>
    </location>
</feature>
<dbReference type="Proteomes" id="UP000006757">
    <property type="component" value="Mitochondrion MT"/>
</dbReference>
<reference evidence="2 3" key="1">
    <citation type="journal article" date="2012" name="Eukaryot. Cell">
        <title>Genome sequence of the Trichosporon asahii environmental strain CBS 8904.</title>
        <authorList>
            <person name="Yang R.Y."/>
            <person name="Li H.T."/>
            <person name="Zhu H."/>
            <person name="Zhou G.P."/>
            <person name="Wang M."/>
            <person name="Wang L."/>
        </authorList>
    </citation>
    <scope>NUCLEOTIDE SEQUENCE [LARGE SCALE GENOMIC DNA]</scope>
    <source>
        <strain evidence="2 3">CBS 8904</strain>
    </source>
</reference>
<dbReference type="AlphaFoldDB" id="K1W5Z6"/>
<keyword evidence="1" id="KW-0472">Membrane</keyword>
<name>K1W5Z6_TRIAC</name>
<protein>
    <submittedName>
        <fullName evidence="2">Uncharacterized protein</fullName>
    </submittedName>
</protein>
<keyword evidence="1" id="KW-0812">Transmembrane</keyword>
<geneLocation type="mitochondrion" evidence="2"/>
<comment type="caution">
    <text evidence="2">The sequence shown here is derived from an EMBL/GenBank/DDBJ whole genome shotgun (WGS) entry which is preliminary data.</text>
</comment>
<dbReference type="EMBL" id="AMBO01000420">
    <property type="protein sequence ID" value="EKC97183.1"/>
    <property type="molecule type" value="Genomic_DNA"/>
</dbReference>
<evidence type="ECO:0000313" key="3">
    <source>
        <dbReference type="Proteomes" id="UP000006757"/>
    </source>
</evidence>
<gene>
    <name evidence="2" type="ORF">A1Q2_08521</name>
</gene>
<dbReference type="HOGENOM" id="CLU_3335902_0_0_1"/>
<accession>K1W5Z6</accession>
<proteinExistence type="predicted"/>
<keyword evidence="1" id="KW-1133">Transmembrane helix</keyword>
<organism evidence="2 3">
    <name type="scientific">Trichosporon asahii var. asahii (strain CBS 8904)</name>
    <name type="common">Yeast</name>
    <dbReference type="NCBI Taxonomy" id="1220162"/>
    <lineage>
        <taxon>Eukaryota</taxon>
        <taxon>Fungi</taxon>
        <taxon>Dikarya</taxon>
        <taxon>Basidiomycota</taxon>
        <taxon>Agaricomycotina</taxon>
        <taxon>Tremellomycetes</taxon>
        <taxon>Trichosporonales</taxon>
        <taxon>Trichosporonaceae</taxon>
        <taxon>Trichosporon</taxon>
    </lineage>
</organism>
<keyword evidence="2" id="KW-0496">Mitochondrion</keyword>
<evidence type="ECO:0000313" key="2">
    <source>
        <dbReference type="EMBL" id="EKC97183.1"/>
    </source>
</evidence>